<keyword evidence="2" id="KW-0812">Transmembrane</keyword>
<dbReference type="Pfam" id="PF03140">
    <property type="entry name" value="DUF247"/>
    <property type="match status" value="1"/>
</dbReference>
<evidence type="ECO:0000313" key="3">
    <source>
        <dbReference type="EMBL" id="CAL4996629.1"/>
    </source>
</evidence>
<feature type="transmembrane region" description="Helical" evidence="2">
    <location>
        <begin position="469"/>
        <end position="487"/>
    </location>
</feature>
<dbReference type="PANTHER" id="PTHR31549">
    <property type="entry name" value="PROTEIN, PUTATIVE (DUF247)-RELATED-RELATED"/>
    <property type="match status" value="1"/>
</dbReference>
<feature type="region of interest" description="Disordered" evidence="1">
    <location>
        <begin position="1"/>
        <end position="35"/>
    </location>
</feature>
<proteinExistence type="predicted"/>
<keyword evidence="2" id="KW-0472">Membrane</keyword>
<feature type="region of interest" description="Disordered" evidence="1">
    <location>
        <begin position="243"/>
        <end position="267"/>
    </location>
</feature>
<protein>
    <submittedName>
        <fullName evidence="3">Uncharacterized protein</fullName>
    </submittedName>
</protein>
<feature type="compositionally biased region" description="Basic and acidic residues" evidence="1">
    <location>
        <begin position="245"/>
        <end position="267"/>
    </location>
</feature>
<feature type="compositionally biased region" description="Polar residues" evidence="1">
    <location>
        <begin position="21"/>
        <end position="30"/>
    </location>
</feature>
<accession>A0ABC9BCK1</accession>
<evidence type="ECO:0000256" key="1">
    <source>
        <dbReference type="SAM" id="MobiDB-lite"/>
    </source>
</evidence>
<name>A0ABC9BCK1_9POAL</name>
<reference evidence="3" key="1">
    <citation type="submission" date="2024-10" db="EMBL/GenBank/DDBJ databases">
        <authorList>
            <person name="Ryan C."/>
        </authorList>
    </citation>
    <scope>NUCLEOTIDE SEQUENCE [LARGE SCALE GENOMIC DNA]</scope>
</reference>
<keyword evidence="2" id="KW-1133">Transmembrane helix</keyword>
<dbReference type="EMBL" id="OZ075135">
    <property type="protein sequence ID" value="CAL4996629.1"/>
    <property type="molecule type" value="Genomic_DNA"/>
</dbReference>
<gene>
    <name evidence="3" type="ORF">URODEC1_LOCUS63007</name>
</gene>
<organism evidence="3 4">
    <name type="scientific">Urochloa decumbens</name>
    <dbReference type="NCBI Taxonomy" id="240449"/>
    <lineage>
        <taxon>Eukaryota</taxon>
        <taxon>Viridiplantae</taxon>
        <taxon>Streptophyta</taxon>
        <taxon>Embryophyta</taxon>
        <taxon>Tracheophyta</taxon>
        <taxon>Spermatophyta</taxon>
        <taxon>Magnoliopsida</taxon>
        <taxon>Liliopsida</taxon>
        <taxon>Poales</taxon>
        <taxon>Poaceae</taxon>
        <taxon>PACMAD clade</taxon>
        <taxon>Panicoideae</taxon>
        <taxon>Panicodae</taxon>
        <taxon>Paniceae</taxon>
        <taxon>Melinidinae</taxon>
        <taxon>Urochloa</taxon>
    </lineage>
</organism>
<dbReference type="AlphaFoldDB" id="A0ABC9BCK1"/>
<evidence type="ECO:0000256" key="2">
    <source>
        <dbReference type="SAM" id="Phobius"/>
    </source>
</evidence>
<evidence type="ECO:0000313" key="4">
    <source>
        <dbReference type="Proteomes" id="UP001497457"/>
    </source>
</evidence>
<sequence>MSQQYMYPPYGKPYPKRATHGHNTQLTQNKPPTPEPEVHVKMEEMLRMAAEKLESDVSTTQASIPPFPHYLQGGIGGAGDRYVEPSVVTIGPCHRDMNHLARMRKIEEVKKAVAYNLCGHLGISVEKAHQKIVAVAGEARRCYDATIVSHLSDNMFADMMFVDGCFLLSYMLCGMDDRLLVECNLSAGPSFRRDIFLLENQIPWLVLDALMGLTGKDEEEDEDVLVRVQVRQFVERMAAMISPRKGKEDKNSKKIDGGSRKGTSDGMEHCKKPPHLLGFLRLLLIRNMPQQKRESEVTDGITSATLSIGAIELVQSGVKLTTAGASSKAGCFADMDCQKLFLFGKLSLSPLVLDDTMLCWLVNMVALESSAAATTAGSRDKDGYVVSSYLSMLAMLMDREEDVHELRRSGVLTSIFSNAQTLAIFKGFSQHLRPGYNYFNTLWQIQEYMRTRPVRIAVHKFVYNNYKTIAAVLSIAGALIGILKALYSLKKP</sequence>
<dbReference type="Proteomes" id="UP001497457">
    <property type="component" value="Chromosome 25rd"/>
</dbReference>
<dbReference type="InterPro" id="IPR004158">
    <property type="entry name" value="DUF247_pln"/>
</dbReference>
<dbReference type="PANTHER" id="PTHR31549:SF244">
    <property type="entry name" value="OS08G0121500 PROTEIN"/>
    <property type="match status" value="1"/>
</dbReference>
<keyword evidence="4" id="KW-1185">Reference proteome</keyword>